<dbReference type="AlphaFoldDB" id="A0A803Q928"/>
<dbReference type="EnsemblPlants" id="evm.model.08.156">
    <property type="protein sequence ID" value="cds.evm.model.08.156"/>
    <property type="gene ID" value="evm.TU.08.156"/>
</dbReference>
<evidence type="ECO:0000313" key="4">
    <source>
        <dbReference type="EnsemblPlants" id="cds.evm.model.08.156"/>
    </source>
</evidence>
<dbReference type="OMA" id="MYKSYTP"/>
<dbReference type="GO" id="GO:0016747">
    <property type="term" value="F:acyltransferase activity, transferring groups other than amino-acyl groups"/>
    <property type="evidence" value="ECO:0007669"/>
    <property type="project" value="TreeGrafter"/>
</dbReference>
<evidence type="ECO:0000256" key="1">
    <source>
        <dbReference type="ARBA" id="ARBA00009861"/>
    </source>
</evidence>
<keyword evidence="2" id="KW-0808">Transferase</keyword>
<proteinExistence type="inferred from homology"/>
<dbReference type="EMBL" id="UZAU01000679">
    <property type="status" value="NOT_ANNOTATED_CDS"/>
    <property type="molecule type" value="Genomic_DNA"/>
</dbReference>
<accession>A0A803Q928</accession>
<reference evidence="4" key="2">
    <citation type="submission" date="2021-03" db="UniProtKB">
        <authorList>
            <consortium name="EnsemblPlants"/>
        </authorList>
    </citation>
    <scope>IDENTIFICATION</scope>
</reference>
<evidence type="ECO:0000256" key="3">
    <source>
        <dbReference type="ARBA" id="ARBA00023315"/>
    </source>
</evidence>
<name>A0A803Q928_CANSA</name>
<keyword evidence="5" id="KW-1185">Reference proteome</keyword>
<evidence type="ECO:0000256" key="2">
    <source>
        <dbReference type="ARBA" id="ARBA00022679"/>
    </source>
</evidence>
<dbReference type="Gramene" id="evm.model.08.156">
    <property type="protein sequence ID" value="cds.evm.model.08.156"/>
    <property type="gene ID" value="evm.TU.08.156"/>
</dbReference>
<keyword evidence="3" id="KW-0012">Acyltransferase</keyword>
<dbReference type="Proteomes" id="UP000596661">
    <property type="component" value="Chromosome 8"/>
</dbReference>
<protein>
    <submittedName>
        <fullName evidence="4">Uncharacterized protein</fullName>
    </submittedName>
</protein>
<dbReference type="InterPro" id="IPR023213">
    <property type="entry name" value="CAT-like_dom_sf"/>
</dbReference>
<sequence length="414" mass="46584">MEMVMKMEIKEKTMVKPATETPRHVLWTSNLDQLVPKHIHIPTIYFYKPLSSATDDKGFFDPVKLKDALSKVLVPFYPVAGRLVDSSNPNGGRIEIDCNGEGVLFVVAQTNSMVTYFKCGGVSLGVAMNHHVVDGISAVHFLNSWSDIARGVDLKSPPFIDRTMLCARNPPKPIFDHIEYKPPLPMIKTTTSSSCESQVDVAIYKLTNEQLKTLKAKCNGDDKNKPRYTTYEILAGHVWRCVCKARKLSNDQETKLYTLVDGRSRLQPPLPPGFFGNTIFSATPIVKTGELLESNENIWYAVNQIHSTLKRIDDCYLRSALDYLELQPNLSALSRGSHTFRSPNLGIISWIRLPFYDLDFGWGRPIFVGPSTILFDGLTYLLSSPSYDEDGSLLVAIGLQHEHMKAFEKFLYDI</sequence>
<dbReference type="InterPro" id="IPR050317">
    <property type="entry name" value="Plant_Fungal_Acyltransferase"/>
</dbReference>
<comment type="similarity">
    <text evidence="1">Belongs to the plant acyltransferase family.</text>
</comment>
<organism evidence="4 5">
    <name type="scientific">Cannabis sativa</name>
    <name type="common">Hemp</name>
    <name type="synonym">Marijuana</name>
    <dbReference type="NCBI Taxonomy" id="3483"/>
    <lineage>
        <taxon>Eukaryota</taxon>
        <taxon>Viridiplantae</taxon>
        <taxon>Streptophyta</taxon>
        <taxon>Embryophyta</taxon>
        <taxon>Tracheophyta</taxon>
        <taxon>Spermatophyta</taxon>
        <taxon>Magnoliopsida</taxon>
        <taxon>eudicotyledons</taxon>
        <taxon>Gunneridae</taxon>
        <taxon>Pentapetalae</taxon>
        <taxon>rosids</taxon>
        <taxon>fabids</taxon>
        <taxon>Rosales</taxon>
        <taxon>Cannabaceae</taxon>
        <taxon>Cannabis</taxon>
    </lineage>
</organism>
<dbReference type="Gene3D" id="3.30.559.10">
    <property type="entry name" value="Chloramphenicol acetyltransferase-like domain"/>
    <property type="match status" value="3"/>
</dbReference>
<dbReference type="FunFam" id="3.30.559.10:FF:000008">
    <property type="entry name" value="Tryptamine hydroxycinnamoyl transferase"/>
    <property type="match status" value="1"/>
</dbReference>
<reference evidence="4" key="1">
    <citation type="submission" date="2018-11" db="EMBL/GenBank/DDBJ databases">
        <authorList>
            <person name="Grassa J C."/>
        </authorList>
    </citation>
    <scope>NUCLEOTIDE SEQUENCE [LARGE SCALE GENOMIC DNA]</scope>
</reference>
<dbReference type="Pfam" id="PF02458">
    <property type="entry name" value="Transferase"/>
    <property type="match status" value="2"/>
</dbReference>
<evidence type="ECO:0000313" key="5">
    <source>
        <dbReference type="Proteomes" id="UP000596661"/>
    </source>
</evidence>
<dbReference type="PANTHER" id="PTHR31642:SF11">
    <property type="entry name" value="SHIKIMATE O-HYDROXYCINNAMOYLTRANSFERASE"/>
    <property type="match status" value="1"/>
</dbReference>
<dbReference type="PANTHER" id="PTHR31642">
    <property type="entry name" value="TRICHOTHECENE 3-O-ACETYLTRANSFERASE"/>
    <property type="match status" value="1"/>
</dbReference>